<dbReference type="SUPFAM" id="SSF101912">
    <property type="entry name" value="Sema domain"/>
    <property type="match status" value="1"/>
</dbReference>
<evidence type="ECO:0000313" key="1">
    <source>
        <dbReference type="EMBL" id="GIX99630.1"/>
    </source>
</evidence>
<dbReference type="AlphaFoldDB" id="A0AAV4PTG4"/>
<proteinExistence type="predicted"/>
<sequence length="103" mass="12117">MTAKRQLRDSHQIRYRYESDLQHFLGNESHSDYFKLLEQDGDSLLVGARNIVYNISLSTLQEQKGKTFWSDPRMRVRHAIGLNGGSRERHLMPLWCVVKEEVK</sequence>
<organism evidence="1 2">
    <name type="scientific">Caerostris darwini</name>
    <dbReference type="NCBI Taxonomy" id="1538125"/>
    <lineage>
        <taxon>Eukaryota</taxon>
        <taxon>Metazoa</taxon>
        <taxon>Ecdysozoa</taxon>
        <taxon>Arthropoda</taxon>
        <taxon>Chelicerata</taxon>
        <taxon>Arachnida</taxon>
        <taxon>Araneae</taxon>
        <taxon>Araneomorphae</taxon>
        <taxon>Entelegynae</taxon>
        <taxon>Araneoidea</taxon>
        <taxon>Araneidae</taxon>
        <taxon>Caerostris</taxon>
    </lineage>
</organism>
<dbReference type="Proteomes" id="UP001054837">
    <property type="component" value="Unassembled WGS sequence"/>
</dbReference>
<name>A0AAV4PTG4_9ARAC</name>
<protein>
    <submittedName>
        <fullName evidence="1">Uncharacterized protein</fullName>
    </submittedName>
</protein>
<comment type="caution">
    <text evidence="1">The sequence shown here is derived from an EMBL/GenBank/DDBJ whole genome shotgun (WGS) entry which is preliminary data.</text>
</comment>
<keyword evidence="2" id="KW-1185">Reference proteome</keyword>
<dbReference type="InterPro" id="IPR015943">
    <property type="entry name" value="WD40/YVTN_repeat-like_dom_sf"/>
</dbReference>
<dbReference type="Gene3D" id="2.130.10.10">
    <property type="entry name" value="YVTN repeat-like/Quinoprotein amine dehydrogenase"/>
    <property type="match status" value="1"/>
</dbReference>
<gene>
    <name evidence="1" type="ORF">CDAR_487541</name>
</gene>
<dbReference type="EMBL" id="BPLQ01003322">
    <property type="protein sequence ID" value="GIX99630.1"/>
    <property type="molecule type" value="Genomic_DNA"/>
</dbReference>
<dbReference type="InterPro" id="IPR036352">
    <property type="entry name" value="Semap_dom_sf"/>
</dbReference>
<accession>A0AAV4PTG4</accession>
<reference evidence="1 2" key="1">
    <citation type="submission" date="2021-06" db="EMBL/GenBank/DDBJ databases">
        <title>Caerostris darwini draft genome.</title>
        <authorList>
            <person name="Kono N."/>
            <person name="Arakawa K."/>
        </authorList>
    </citation>
    <scope>NUCLEOTIDE SEQUENCE [LARGE SCALE GENOMIC DNA]</scope>
</reference>
<evidence type="ECO:0000313" key="2">
    <source>
        <dbReference type="Proteomes" id="UP001054837"/>
    </source>
</evidence>